<dbReference type="InterPro" id="IPR001734">
    <property type="entry name" value="Na/solute_symporter"/>
</dbReference>
<feature type="transmembrane region" description="Helical" evidence="8">
    <location>
        <begin position="118"/>
        <end position="138"/>
    </location>
</feature>
<dbReference type="RefSeq" id="WP_338396758.1">
    <property type="nucleotide sequence ID" value="NZ_AP025292.1"/>
</dbReference>
<evidence type="ECO:0000256" key="1">
    <source>
        <dbReference type="ARBA" id="ARBA00004141"/>
    </source>
</evidence>
<comment type="subcellular location">
    <subcellularLocation>
        <location evidence="1">Membrane</location>
        <topology evidence="1">Multi-pass membrane protein</topology>
    </subcellularLocation>
</comment>
<feature type="transmembrane region" description="Helical" evidence="8">
    <location>
        <begin position="343"/>
        <end position="360"/>
    </location>
</feature>
<dbReference type="PANTHER" id="PTHR48086:SF7">
    <property type="entry name" value="SODIUM-SOLUTE SYMPORTER-RELATED"/>
    <property type="match status" value="1"/>
</dbReference>
<dbReference type="Proteomes" id="UP001354989">
    <property type="component" value="Chromosome"/>
</dbReference>
<feature type="transmembrane region" description="Helical" evidence="8">
    <location>
        <begin position="394"/>
        <end position="413"/>
    </location>
</feature>
<dbReference type="Gene3D" id="1.20.1730.10">
    <property type="entry name" value="Sodium/glucose cotransporter"/>
    <property type="match status" value="1"/>
</dbReference>
<evidence type="ECO:0000256" key="7">
    <source>
        <dbReference type="RuleBase" id="RU362091"/>
    </source>
</evidence>
<feature type="transmembrane region" description="Helical" evidence="8">
    <location>
        <begin position="252"/>
        <end position="277"/>
    </location>
</feature>
<reference evidence="9 10" key="1">
    <citation type="submission" date="2021-12" db="EMBL/GenBank/DDBJ databases">
        <title>Genome sequencing of bacteria with rrn-lacking chromosome and rrn-plasmid.</title>
        <authorList>
            <person name="Anda M."/>
            <person name="Iwasaki W."/>
        </authorList>
    </citation>
    <scope>NUCLEOTIDE SEQUENCE [LARGE SCALE GENOMIC DNA]</scope>
    <source>
        <strain evidence="9 10">NBRC 101262</strain>
    </source>
</reference>
<evidence type="ECO:0000256" key="6">
    <source>
        <dbReference type="ARBA" id="ARBA00023136"/>
    </source>
</evidence>
<protein>
    <recommendedName>
        <fullName evidence="11">Sodium:solute symporter family protein</fullName>
    </recommendedName>
</protein>
<keyword evidence="10" id="KW-1185">Reference proteome</keyword>
<feature type="transmembrane region" description="Helical" evidence="8">
    <location>
        <begin position="144"/>
        <end position="163"/>
    </location>
</feature>
<evidence type="ECO:0000256" key="4">
    <source>
        <dbReference type="ARBA" id="ARBA00022692"/>
    </source>
</evidence>
<evidence type="ECO:0000256" key="2">
    <source>
        <dbReference type="ARBA" id="ARBA00006434"/>
    </source>
</evidence>
<sequence>MLTIVLGAYMVLLLLVAWRSAKKITEPKDFFVAGGAGKAFNVTGSLLATVLGSSAIIGTMELTQRQGWSAAWLLLCGALGLAVLYPFAGRIKQMGKLTLPQMIGDFYGSGAERLSSGLIALAWLGIVAAQIIGASKILSVWMNWPVLPTQVGATALIFGYTALGGQWSVLKTDIWQGLLIWSMLIMTAVMWGNRPAAAPLPDISASFPFDAHFSPLDLLLLLLTYASTFVVGPDIYSRIFCAENEKVARKSVLASALLILPLAFIIPYLGMHAAALYPEAAHVFDAFVLAAKHHLPVWLSLGLILALLSAVLSSADTTLLTAALVVQQIRKGKHEPRIRSTRWWMLIFSLLSFIIAWKINSVIGTLLLGLSVYAGAFVLPLAFGIAGFRASSNWVKAGMVIGGVVGGFGKYVQSFWPQGSPYVIISAFALNFLCLLIGWHEHRKFR</sequence>
<dbReference type="InterPro" id="IPR038377">
    <property type="entry name" value="Na/Glc_symporter_sf"/>
</dbReference>
<evidence type="ECO:0000256" key="8">
    <source>
        <dbReference type="SAM" id="Phobius"/>
    </source>
</evidence>
<keyword evidence="3" id="KW-0813">Transport</keyword>
<evidence type="ECO:0008006" key="11">
    <source>
        <dbReference type="Google" id="ProtNLM"/>
    </source>
</evidence>
<name>A0ABN6L886_9BACT</name>
<dbReference type="InterPro" id="IPR050277">
    <property type="entry name" value="Sodium:Solute_Symporter"/>
</dbReference>
<keyword evidence="4 8" id="KW-0812">Transmembrane</keyword>
<dbReference type="Pfam" id="PF00474">
    <property type="entry name" value="SSF"/>
    <property type="match status" value="1"/>
</dbReference>
<keyword evidence="6 8" id="KW-0472">Membrane</keyword>
<organism evidence="9 10">
    <name type="scientific">Persicobacter psychrovividus</name>
    <dbReference type="NCBI Taxonomy" id="387638"/>
    <lineage>
        <taxon>Bacteria</taxon>
        <taxon>Pseudomonadati</taxon>
        <taxon>Bacteroidota</taxon>
        <taxon>Cytophagia</taxon>
        <taxon>Cytophagales</taxon>
        <taxon>Persicobacteraceae</taxon>
        <taxon>Persicobacter</taxon>
    </lineage>
</organism>
<evidence type="ECO:0000256" key="3">
    <source>
        <dbReference type="ARBA" id="ARBA00022448"/>
    </source>
</evidence>
<proteinExistence type="inferred from homology"/>
<comment type="similarity">
    <text evidence="2 7">Belongs to the sodium:solute symporter (SSF) (TC 2.A.21) family.</text>
</comment>
<feature type="transmembrane region" description="Helical" evidence="8">
    <location>
        <begin position="297"/>
        <end position="322"/>
    </location>
</feature>
<feature type="transmembrane region" description="Helical" evidence="8">
    <location>
        <begin position="70"/>
        <end position="88"/>
    </location>
</feature>
<feature type="transmembrane region" description="Helical" evidence="8">
    <location>
        <begin position="175"/>
        <end position="192"/>
    </location>
</feature>
<evidence type="ECO:0000256" key="5">
    <source>
        <dbReference type="ARBA" id="ARBA00022989"/>
    </source>
</evidence>
<dbReference type="CDD" id="cd10322">
    <property type="entry name" value="SLC5sbd"/>
    <property type="match status" value="1"/>
</dbReference>
<feature type="transmembrane region" description="Helical" evidence="8">
    <location>
        <begin position="419"/>
        <end position="439"/>
    </location>
</feature>
<dbReference type="EMBL" id="AP025292">
    <property type="protein sequence ID" value="BDC99380.1"/>
    <property type="molecule type" value="Genomic_DNA"/>
</dbReference>
<accession>A0ABN6L886</accession>
<evidence type="ECO:0000313" key="10">
    <source>
        <dbReference type="Proteomes" id="UP001354989"/>
    </source>
</evidence>
<feature type="transmembrane region" description="Helical" evidence="8">
    <location>
        <begin position="212"/>
        <end position="231"/>
    </location>
</feature>
<dbReference type="PROSITE" id="PS50283">
    <property type="entry name" value="NA_SOLUT_SYMP_3"/>
    <property type="match status" value="1"/>
</dbReference>
<evidence type="ECO:0000313" key="9">
    <source>
        <dbReference type="EMBL" id="BDC99380.1"/>
    </source>
</evidence>
<keyword evidence="5 8" id="KW-1133">Transmembrane helix</keyword>
<gene>
    <name evidence="9" type="ORF">PEPS_16610</name>
</gene>
<feature type="transmembrane region" description="Helical" evidence="8">
    <location>
        <begin position="366"/>
        <end position="387"/>
    </location>
</feature>
<dbReference type="PANTHER" id="PTHR48086">
    <property type="entry name" value="SODIUM/PROLINE SYMPORTER-RELATED"/>
    <property type="match status" value="1"/>
</dbReference>